<reference evidence="3 4" key="1">
    <citation type="submission" date="2019-12" db="EMBL/GenBank/DDBJ databases">
        <title>Paenibacillus sp. nov. sp. isolated from soil.</title>
        <authorList>
            <person name="Kim J."/>
            <person name="Jeong S.E."/>
            <person name="Jung H.S."/>
            <person name="Jeon C.O."/>
        </authorList>
    </citation>
    <scope>NUCLEOTIDE SEQUENCE [LARGE SCALE GENOMIC DNA]</scope>
    <source>
        <strain evidence="3 4">5J-6</strain>
    </source>
</reference>
<dbReference type="SUPFAM" id="SSF56645">
    <property type="entry name" value="Acyl-CoA dehydrogenase NM domain-like"/>
    <property type="match status" value="1"/>
</dbReference>
<dbReference type="GO" id="GO:0050660">
    <property type="term" value="F:flavin adenine dinucleotide binding"/>
    <property type="evidence" value="ECO:0007669"/>
    <property type="project" value="InterPro"/>
</dbReference>
<dbReference type="InterPro" id="IPR037069">
    <property type="entry name" value="AcylCoA_DH/ox_N_sf"/>
</dbReference>
<comment type="caution">
    <text evidence="3">The sequence shown here is derived from an EMBL/GenBank/DDBJ whole genome shotgun (WGS) entry which is preliminary data.</text>
</comment>
<dbReference type="Gene3D" id="1.10.540.10">
    <property type="entry name" value="Acyl-CoA dehydrogenase/oxidase, N-terminal domain"/>
    <property type="match status" value="1"/>
</dbReference>
<evidence type="ECO:0000313" key="4">
    <source>
        <dbReference type="Proteomes" id="UP000481087"/>
    </source>
</evidence>
<feature type="domain" description="Acyl-CoA dehydrogenase C-terminal" evidence="2">
    <location>
        <begin position="222"/>
        <end position="352"/>
    </location>
</feature>
<dbReference type="PIRSF" id="PIRSF016578">
    <property type="entry name" value="HsaA"/>
    <property type="match status" value="1"/>
</dbReference>
<accession>A0A6L8US96</accession>
<dbReference type="Gene3D" id="2.40.110.10">
    <property type="entry name" value="Butyryl-CoA Dehydrogenase, subunit A, domain 2"/>
    <property type="match status" value="1"/>
</dbReference>
<dbReference type="Gene3D" id="1.20.140.10">
    <property type="entry name" value="Butyryl-CoA Dehydrogenase, subunit A, domain 3"/>
    <property type="match status" value="1"/>
</dbReference>
<dbReference type="Proteomes" id="UP000481087">
    <property type="component" value="Unassembled WGS sequence"/>
</dbReference>
<dbReference type="InterPro" id="IPR013107">
    <property type="entry name" value="Acyl-CoA_DH_C"/>
</dbReference>
<gene>
    <name evidence="3" type="ORF">GQF01_01605</name>
</gene>
<protein>
    <submittedName>
        <fullName evidence="3">Acyl-CoA dehydrogenase</fullName>
    </submittedName>
</protein>
<dbReference type="EMBL" id="WTUZ01000004">
    <property type="protein sequence ID" value="MZQ80834.1"/>
    <property type="molecule type" value="Genomic_DNA"/>
</dbReference>
<dbReference type="RefSeq" id="WP_161405096.1">
    <property type="nucleotide sequence ID" value="NZ_WTUZ01000004.1"/>
</dbReference>
<dbReference type="GO" id="GO:0003995">
    <property type="term" value="F:acyl-CoA dehydrogenase activity"/>
    <property type="evidence" value="ECO:0007669"/>
    <property type="project" value="TreeGrafter"/>
</dbReference>
<name>A0A6L8US96_9BACL</name>
<dbReference type="Pfam" id="PF08028">
    <property type="entry name" value="Acyl-CoA_dh_2"/>
    <property type="match status" value="1"/>
</dbReference>
<dbReference type="AlphaFoldDB" id="A0A6L8US96"/>
<organism evidence="3 4">
    <name type="scientific">Paenibacillus silvestris</name>
    <dbReference type="NCBI Taxonomy" id="2606219"/>
    <lineage>
        <taxon>Bacteria</taxon>
        <taxon>Bacillati</taxon>
        <taxon>Bacillota</taxon>
        <taxon>Bacilli</taxon>
        <taxon>Bacillales</taxon>
        <taxon>Paenibacillaceae</taxon>
        <taxon>Paenibacillus</taxon>
    </lineage>
</organism>
<keyword evidence="1" id="KW-0560">Oxidoreductase</keyword>
<dbReference type="PANTHER" id="PTHR43884:SF12">
    <property type="entry name" value="ISOVALERYL-COA DEHYDROGENASE, MITOCHONDRIAL-RELATED"/>
    <property type="match status" value="1"/>
</dbReference>
<keyword evidence="4" id="KW-1185">Reference proteome</keyword>
<evidence type="ECO:0000313" key="3">
    <source>
        <dbReference type="EMBL" id="MZQ80834.1"/>
    </source>
</evidence>
<dbReference type="PANTHER" id="PTHR43884">
    <property type="entry name" value="ACYL-COA DEHYDROGENASE"/>
    <property type="match status" value="1"/>
</dbReference>
<dbReference type="InterPro" id="IPR009100">
    <property type="entry name" value="AcylCoA_DH/oxidase_NM_dom_sf"/>
</dbReference>
<evidence type="ECO:0000259" key="2">
    <source>
        <dbReference type="Pfam" id="PF08028"/>
    </source>
</evidence>
<proteinExistence type="predicted"/>
<sequence length="359" mass="40000">MELFHSEFVRSLREASFDMEQAGVISGEALQHIYDHKLFKLFLPEEVGGTMTELPKALHIFEQASWINGSFGWAVTIGSGGNYFYSCFPSSLAADLFKRKEAVIAGSGHPSGTARKVEGGYLLNGSWKYNSGSPYATIFTTTCTVDDPVNPGVQEILAFVVQPEQVRIKEDWDAFGLRATASHTVIVSDAFVPEHLAFNVSCSTFHDHPIYSYPFQSFAEASFAAVAIGIGRHFLAETKLLIDKHKVTWDHSNPARSSFLQAQLEEATRLLQEQKLLFYRAIEDSWTRHAAGEKLTEEAWNDIGAQCKEAAKTAYSLAQQLFPYLGLGATMQHTLINQTWRDLQTICHHAILVDYPANL</sequence>
<dbReference type="InterPro" id="IPR046373">
    <property type="entry name" value="Acyl-CoA_Oxase/DH_mid-dom_sf"/>
</dbReference>
<evidence type="ECO:0000256" key="1">
    <source>
        <dbReference type="ARBA" id="ARBA00023002"/>
    </source>
</evidence>